<feature type="domain" description="MurNAc-LAA" evidence="1">
    <location>
        <begin position="67"/>
        <end position="168"/>
    </location>
</feature>
<dbReference type="InterPro" id="IPR051922">
    <property type="entry name" value="Bact_Sporulation_Assoc"/>
</dbReference>
<dbReference type="EMBL" id="CP086239">
    <property type="protein sequence ID" value="WAG61340.1"/>
    <property type="molecule type" value="Genomic_DNA"/>
</dbReference>
<evidence type="ECO:0000259" key="1">
    <source>
        <dbReference type="SMART" id="SM00646"/>
    </source>
</evidence>
<proteinExistence type="predicted"/>
<dbReference type="RefSeq" id="WP_216120009.1">
    <property type="nucleotide sequence ID" value="NZ_CP086239.1"/>
</dbReference>
<sequence>MSKYLLDMGHCLKGFDTGTQGYGKTEQECTREVGYKVKSKLEALGHTVIIVSCDSANSVIESLAYRVDTANRIGGDLYIAIHLNSGGGFGTEIYTYNAKVFTEASNILKNFVSLGLTDRGIKDGSHLYVIHNTKMKSLLVECCFMDSKNDMNIYDADKMSDAIVLGLTGKLPNTTISTPFAFKKTVIITATNGLNCRQTPISGAIIKTFKKGDVVTYVELDSSKKWGKLVTSKFTGWICLEYTK</sequence>
<protein>
    <submittedName>
        <fullName evidence="2">N-acetylmuramoyl-L-alanine amidase</fullName>
    </submittedName>
</protein>
<dbReference type="InterPro" id="IPR002508">
    <property type="entry name" value="MurNAc-LAA_cat"/>
</dbReference>
<dbReference type="GO" id="GO:0008745">
    <property type="term" value="F:N-acetylmuramoyl-L-alanine amidase activity"/>
    <property type="evidence" value="ECO:0007669"/>
    <property type="project" value="InterPro"/>
</dbReference>
<evidence type="ECO:0000313" key="3">
    <source>
        <dbReference type="Proteomes" id="UP001164733"/>
    </source>
</evidence>
<accession>A0AA47I7U5</accession>
<dbReference type="CDD" id="cd02696">
    <property type="entry name" value="MurNAc-LAA"/>
    <property type="match status" value="1"/>
</dbReference>
<organism evidence="2 3">
    <name type="scientific">Clostridium estertheticum</name>
    <dbReference type="NCBI Taxonomy" id="238834"/>
    <lineage>
        <taxon>Bacteria</taxon>
        <taxon>Bacillati</taxon>
        <taxon>Bacillota</taxon>
        <taxon>Clostridia</taxon>
        <taxon>Eubacteriales</taxon>
        <taxon>Clostridiaceae</taxon>
        <taxon>Clostridium</taxon>
    </lineage>
</organism>
<dbReference type="Proteomes" id="UP001164733">
    <property type="component" value="Chromosome"/>
</dbReference>
<dbReference type="PANTHER" id="PTHR30032">
    <property type="entry name" value="N-ACETYLMURAMOYL-L-ALANINE AMIDASE-RELATED"/>
    <property type="match status" value="1"/>
</dbReference>
<dbReference type="PANTHER" id="PTHR30032:SF1">
    <property type="entry name" value="N-ACETYLMURAMOYL-L-ALANINE AMIDASE LYTC"/>
    <property type="match status" value="1"/>
</dbReference>
<name>A0AA47I7U5_9CLOT</name>
<evidence type="ECO:0000313" key="2">
    <source>
        <dbReference type="EMBL" id="WAG61340.1"/>
    </source>
</evidence>
<dbReference type="SMART" id="SM00646">
    <property type="entry name" value="Ami_3"/>
    <property type="match status" value="1"/>
</dbReference>
<dbReference type="GO" id="GO:0009253">
    <property type="term" value="P:peptidoglycan catabolic process"/>
    <property type="evidence" value="ECO:0007669"/>
    <property type="project" value="InterPro"/>
</dbReference>
<reference evidence="2" key="1">
    <citation type="submission" date="2021-11" db="EMBL/GenBank/DDBJ databases">
        <title>Clostridia strains as spoilage organisms.</title>
        <authorList>
            <person name="Wambui J."/>
            <person name="Stevens M.J.A."/>
            <person name="Stephan R."/>
        </authorList>
    </citation>
    <scope>NUCLEOTIDE SEQUENCE</scope>
    <source>
        <strain evidence="2">CF009</strain>
    </source>
</reference>
<gene>
    <name evidence="2" type="ORF">LL038_03545</name>
</gene>
<dbReference type="AlphaFoldDB" id="A0AA47I7U5"/>
<dbReference type="Pfam" id="PF01520">
    <property type="entry name" value="Amidase_3"/>
    <property type="match status" value="1"/>
</dbReference>